<evidence type="ECO:0000256" key="3">
    <source>
        <dbReference type="ARBA" id="ARBA00023082"/>
    </source>
</evidence>
<evidence type="ECO:0000313" key="8">
    <source>
        <dbReference type="Proteomes" id="UP000001918"/>
    </source>
</evidence>
<dbReference type="NCBIfam" id="TIGR02937">
    <property type="entry name" value="sigma70-ECF"/>
    <property type="match status" value="1"/>
</dbReference>
<dbReference type="InterPro" id="IPR036388">
    <property type="entry name" value="WH-like_DNA-bd_sf"/>
</dbReference>
<name>D1ABH4_THECD</name>
<dbReference type="InterPro" id="IPR039425">
    <property type="entry name" value="RNA_pol_sigma-70-like"/>
</dbReference>
<keyword evidence="2" id="KW-0805">Transcription regulation</keyword>
<keyword evidence="4" id="KW-0238">DNA-binding</keyword>
<dbReference type="GO" id="GO:0003677">
    <property type="term" value="F:DNA binding"/>
    <property type="evidence" value="ECO:0007669"/>
    <property type="project" value="UniProtKB-KW"/>
</dbReference>
<dbReference type="SUPFAM" id="SSF88946">
    <property type="entry name" value="Sigma2 domain of RNA polymerase sigma factors"/>
    <property type="match status" value="1"/>
</dbReference>
<dbReference type="SUPFAM" id="SSF88659">
    <property type="entry name" value="Sigma3 and sigma4 domains of RNA polymerase sigma factors"/>
    <property type="match status" value="1"/>
</dbReference>
<organism evidence="7 8">
    <name type="scientific">Thermomonospora curvata (strain ATCC 19995 / DSM 43183 / JCM 3096 / KCTC 9072 / NBRC 15933 / NCIMB 10081 / Henssen B9)</name>
    <dbReference type="NCBI Taxonomy" id="471852"/>
    <lineage>
        <taxon>Bacteria</taxon>
        <taxon>Bacillati</taxon>
        <taxon>Actinomycetota</taxon>
        <taxon>Actinomycetes</taxon>
        <taxon>Streptosporangiales</taxon>
        <taxon>Thermomonosporaceae</taxon>
        <taxon>Thermomonospora</taxon>
    </lineage>
</organism>
<evidence type="ECO:0000256" key="2">
    <source>
        <dbReference type="ARBA" id="ARBA00023015"/>
    </source>
</evidence>
<dbReference type="STRING" id="471852.Tcur_1634"/>
<dbReference type="GO" id="GO:0006352">
    <property type="term" value="P:DNA-templated transcription initiation"/>
    <property type="evidence" value="ECO:0007669"/>
    <property type="project" value="InterPro"/>
</dbReference>
<dbReference type="AlphaFoldDB" id="D1ABH4"/>
<dbReference type="PANTHER" id="PTHR43133">
    <property type="entry name" value="RNA POLYMERASE ECF-TYPE SIGMA FACTO"/>
    <property type="match status" value="1"/>
</dbReference>
<feature type="domain" description="RNA polymerase sigma-70 region 2" evidence="6">
    <location>
        <begin position="30"/>
        <end position="95"/>
    </location>
</feature>
<dbReference type="InterPro" id="IPR007627">
    <property type="entry name" value="RNA_pol_sigma70_r2"/>
</dbReference>
<evidence type="ECO:0000256" key="5">
    <source>
        <dbReference type="ARBA" id="ARBA00023163"/>
    </source>
</evidence>
<gene>
    <name evidence="7" type="ordered locus">Tcur_1634</name>
</gene>
<dbReference type="HOGENOM" id="CLU_047691_5_2_11"/>
<dbReference type="InterPro" id="IPR014284">
    <property type="entry name" value="RNA_pol_sigma-70_dom"/>
</dbReference>
<dbReference type="InterPro" id="IPR013324">
    <property type="entry name" value="RNA_pol_sigma_r3/r4-like"/>
</dbReference>
<accession>D1ABH4</accession>
<evidence type="ECO:0000256" key="1">
    <source>
        <dbReference type="ARBA" id="ARBA00010641"/>
    </source>
</evidence>
<dbReference type="EMBL" id="CP001738">
    <property type="protein sequence ID" value="ACY97210.1"/>
    <property type="molecule type" value="Genomic_DNA"/>
</dbReference>
<sequence length="182" mass="20064">MPPEGLRRLPPGELVLRARGGDEAAWAALTERYSPMLWAIARAYGLSRVDAADVVQLTWLRLVEHIGALRRPARVGTWLAVTARREAARCLRERRGRFDDQPLEVLPDPAVFDAVLAGRERLRAVMEAIGALPDLCRQMLRLLALSPTYAEISAALDIPIGSIGPARARCLASLRKRLEEAG</sequence>
<evidence type="ECO:0000256" key="4">
    <source>
        <dbReference type="ARBA" id="ARBA00023125"/>
    </source>
</evidence>
<reference evidence="7 8" key="1">
    <citation type="journal article" date="2011" name="Stand. Genomic Sci.">
        <title>Complete genome sequence of Thermomonospora curvata type strain (B9).</title>
        <authorList>
            <person name="Chertkov O."/>
            <person name="Sikorski J."/>
            <person name="Nolan M."/>
            <person name="Lapidus A."/>
            <person name="Lucas S."/>
            <person name="Del Rio T.G."/>
            <person name="Tice H."/>
            <person name="Cheng J.F."/>
            <person name="Goodwin L."/>
            <person name="Pitluck S."/>
            <person name="Liolios K."/>
            <person name="Ivanova N."/>
            <person name="Mavromatis K."/>
            <person name="Mikhailova N."/>
            <person name="Ovchinnikova G."/>
            <person name="Pati A."/>
            <person name="Chen A."/>
            <person name="Palaniappan K."/>
            <person name="Djao O.D."/>
            <person name="Land M."/>
            <person name="Hauser L."/>
            <person name="Chang Y.J."/>
            <person name="Jeffries C.D."/>
            <person name="Brettin T."/>
            <person name="Han C."/>
            <person name="Detter J.C."/>
            <person name="Rohde M."/>
            <person name="Goker M."/>
            <person name="Woyke T."/>
            <person name="Bristow J."/>
            <person name="Eisen J.A."/>
            <person name="Markowitz V."/>
            <person name="Hugenholtz P."/>
            <person name="Klenk H.P."/>
            <person name="Kyrpides N.C."/>
        </authorList>
    </citation>
    <scope>NUCLEOTIDE SEQUENCE [LARGE SCALE GENOMIC DNA]</scope>
    <source>
        <strain evidence="8">ATCC 19995 / DSM 43183 / JCM 3096 / KCTC 9072 / NBRC 15933 / NCIMB 10081 / Henssen B9</strain>
    </source>
</reference>
<proteinExistence type="inferred from homology"/>
<dbReference type="InterPro" id="IPR013325">
    <property type="entry name" value="RNA_pol_sigma_r2"/>
</dbReference>
<dbReference type="Pfam" id="PF04542">
    <property type="entry name" value="Sigma70_r2"/>
    <property type="match status" value="1"/>
</dbReference>
<dbReference type="KEGG" id="tcu:Tcur_1634"/>
<comment type="similarity">
    <text evidence="1">Belongs to the sigma-70 factor family. ECF subfamily.</text>
</comment>
<dbReference type="RefSeq" id="WP_012851994.1">
    <property type="nucleotide sequence ID" value="NC_013510.1"/>
</dbReference>
<evidence type="ECO:0000313" key="7">
    <source>
        <dbReference type="EMBL" id="ACY97210.1"/>
    </source>
</evidence>
<dbReference type="GO" id="GO:0016987">
    <property type="term" value="F:sigma factor activity"/>
    <property type="evidence" value="ECO:0007669"/>
    <property type="project" value="UniProtKB-KW"/>
</dbReference>
<dbReference type="PANTHER" id="PTHR43133:SF8">
    <property type="entry name" value="RNA POLYMERASE SIGMA FACTOR HI_1459-RELATED"/>
    <property type="match status" value="1"/>
</dbReference>
<keyword evidence="5" id="KW-0804">Transcription</keyword>
<evidence type="ECO:0000259" key="6">
    <source>
        <dbReference type="Pfam" id="PF04542"/>
    </source>
</evidence>
<dbReference type="Gene3D" id="1.10.1740.10">
    <property type="match status" value="1"/>
</dbReference>
<dbReference type="Gene3D" id="1.10.10.10">
    <property type="entry name" value="Winged helix-like DNA-binding domain superfamily/Winged helix DNA-binding domain"/>
    <property type="match status" value="1"/>
</dbReference>
<dbReference type="eggNOG" id="COG1595">
    <property type="taxonomic scope" value="Bacteria"/>
</dbReference>
<keyword evidence="8" id="KW-1185">Reference proteome</keyword>
<keyword evidence="3" id="KW-0731">Sigma factor</keyword>
<protein>
    <submittedName>
        <fullName evidence="7">RNA polymerase, sigma-24 subunit, ECF subfamily</fullName>
    </submittedName>
</protein>
<dbReference type="OrthoDB" id="265863at2"/>
<dbReference type="Proteomes" id="UP000001918">
    <property type="component" value="Chromosome"/>
</dbReference>